<sequence length="137" mass="15463">MTGISSKTIYAVAALHELSMIQNDAVLKIKAIAERANVPQNFLEQILLELRKQNILHSVKGAHGGYRLAKQLKDITLKDIVMVLETDALSDVCRTNNPTLKLFWEDIREGVANVFDMPLSELKNYQQKANHTLNYSI</sequence>
<protein>
    <recommendedName>
        <fullName evidence="4">Rrf2 family transcriptional regulator</fullName>
    </recommendedName>
</protein>
<dbReference type="OrthoDB" id="9800519at2"/>
<dbReference type="EMBL" id="LNKT01000056">
    <property type="protein sequence ID" value="KYJ85950.1"/>
    <property type="molecule type" value="Genomic_DNA"/>
</dbReference>
<dbReference type="GO" id="GO:0005829">
    <property type="term" value="C:cytosol"/>
    <property type="evidence" value="ECO:0007669"/>
    <property type="project" value="TreeGrafter"/>
</dbReference>
<evidence type="ECO:0000313" key="3">
    <source>
        <dbReference type="Proteomes" id="UP000075359"/>
    </source>
</evidence>
<dbReference type="InterPro" id="IPR000944">
    <property type="entry name" value="Tscrpt_reg_Rrf2"/>
</dbReference>
<organism evidence="2 3">
    <name type="scientific">Sulfurovum riftiae</name>
    <dbReference type="NCBI Taxonomy" id="1630136"/>
    <lineage>
        <taxon>Bacteria</taxon>
        <taxon>Pseudomonadati</taxon>
        <taxon>Campylobacterota</taxon>
        <taxon>Epsilonproteobacteria</taxon>
        <taxon>Campylobacterales</taxon>
        <taxon>Sulfurovaceae</taxon>
        <taxon>Sulfurovum</taxon>
    </lineage>
</organism>
<dbReference type="NCBIfam" id="TIGR00738">
    <property type="entry name" value="rrf2_super"/>
    <property type="match status" value="1"/>
</dbReference>
<reference evidence="2 3" key="1">
    <citation type="submission" date="2015-11" db="EMBL/GenBank/DDBJ databases">
        <title>Draft genome of Sulfurovum riftiae 1812E, a member of the Epsilonproteobacteria isolated from the tube of the deep-sea hydrothermal vent tubewom Riftia pachyptila.</title>
        <authorList>
            <person name="Vetriani C."/>
            <person name="Giovannelli D."/>
        </authorList>
    </citation>
    <scope>NUCLEOTIDE SEQUENCE [LARGE SCALE GENOMIC DNA]</scope>
    <source>
        <strain evidence="2 3">1812E</strain>
    </source>
</reference>
<comment type="caution">
    <text evidence="2">The sequence shown here is derived from an EMBL/GenBank/DDBJ whole genome shotgun (WGS) entry which is preliminary data.</text>
</comment>
<evidence type="ECO:0000313" key="2">
    <source>
        <dbReference type="EMBL" id="KYJ85950.1"/>
    </source>
</evidence>
<dbReference type="InterPro" id="IPR036388">
    <property type="entry name" value="WH-like_DNA-bd_sf"/>
</dbReference>
<keyword evidence="1" id="KW-0238">DNA-binding</keyword>
<dbReference type="SUPFAM" id="SSF46785">
    <property type="entry name" value="Winged helix' DNA-binding domain"/>
    <property type="match status" value="1"/>
</dbReference>
<dbReference type="Pfam" id="PF02082">
    <property type="entry name" value="Rrf2"/>
    <property type="match status" value="1"/>
</dbReference>
<dbReference type="GO" id="GO:0003700">
    <property type="term" value="F:DNA-binding transcription factor activity"/>
    <property type="evidence" value="ECO:0007669"/>
    <property type="project" value="TreeGrafter"/>
</dbReference>
<proteinExistence type="predicted"/>
<dbReference type="STRING" id="1630136.AS592_05025"/>
<gene>
    <name evidence="2" type="ORF">AS592_05025</name>
</gene>
<dbReference type="AlphaFoldDB" id="A0A151CEJ2"/>
<dbReference type="GO" id="GO:0003677">
    <property type="term" value="F:DNA binding"/>
    <property type="evidence" value="ECO:0007669"/>
    <property type="project" value="UniProtKB-KW"/>
</dbReference>
<evidence type="ECO:0008006" key="4">
    <source>
        <dbReference type="Google" id="ProtNLM"/>
    </source>
</evidence>
<dbReference type="Gene3D" id="1.10.10.10">
    <property type="entry name" value="Winged helix-like DNA-binding domain superfamily/Winged helix DNA-binding domain"/>
    <property type="match status" value="1"/>
</dbReference>
<dbReference type="PANTHER" id="PTHR33221">
    <property type="entry name" value="WINGED HELIX-TURN-HELIX TRANSCRIPTIONAL REGULATOR, RRF2 FAMILY"/>
    <property type="match status" value="1"/>
</dbReference>
<accession>A0A151CEJ2</accession>
<keyword evidence="3" id="KW-1185">Reference proteome</keyword>
<dbReference type="RefSeq" id="WP_067331944.1">
    <property type="nucleotide sequence ID" value="NZ_LNKT01000056.1"/>
</dbReference>
<dbReference type="Proteomes" id="UP000075359">
    <property type="component" value="Unassembled WGS sequence"/>
</dbReference>
<evidence type="ECO:0000256" key="1">
    <source>
        <dbReference type="ARBA" id="ARBA00023125"/>
    </source>
</evidence>
<dbReference type="PROSITE" id="PS51197">
    <property type="entry name" value="HTH_RRF2_2"/>
    <property type="match status" value="1"/>
</dbReference>
<name>A0A151CEJ2_9BACT</name>
<dbReference type="InterPro" id="IPR036390">
    <property type="entry name" value="WH_DNA-bd_sf"/>
</dbReference>
<dbReference type="PANTHER" id="PTHR33221:SF5">
    <property type="entry name" value="HTH-TYPE TRANSCRIPTIONAL REGULATOR ISCR"/>
    <property type="match status" value="1"/>
</dbReference>